<name>A0A9N8DDN1_9STRA</name>
<evidence type="ECO:0000256" key="2">
    <source>
        <dbReference type="SAM" id="Phobius"/>
    </source>
</evidence>
<reference evidence="3" key="1">
    <citation type="submission" date="2020-06" db="EMBL/GenBank/DDBJ databases">
        <authorList>
            <consortium name="Plant Systems Biology data submission"/>
        </authorList>
    </citation>
    <scope>NUCLEOTIDE SEQUENCE</scope>
    <source>
        <strain evidence="3">D6</strain>
    </source>
</reference>
<feature type="transmembrane region" description="Helical" evidence="2">
    <location>
        <begin position="666"/>
        <end position="686"/>
    </location>
</feature>
<feature type="region of interest" description="Disordered" evidence="1">
    <location>
        <begin position="134"/>
        <end position="153"/>
    </location>
</feature>
<dbReference type="GO" id="GO:0006508">
    <property type="term" value="P:proteolysis"/>
    <property type="evidence" value="ECO:0007669"/>
    <property type="project" value="UniProtKB-KW"/>
</dbReference>
<dbReference type="Proteomes" id="UP001153069">
    <property type="component" value="Unassembled WGS sequence"/>
</dbReference>
<dbReference type="GO" id="GO:0005227">
    <property type="term" value="F:calcium-activated cation channel activity"/>
    <property type="evidence" value="ECO:0007669"/>
    <property type="project" value="InterPro"/>
</dbReference>
<feature type="transmembrane region" description="Helical" evidence="2">
    <location>
        <begin position="874"/>
        <end position="896"/>
    </location>
</feature>
<protein>
    <submittedName>
        <fullName evidence="3">Protease</fullName>
    </submittedName>
</protein>
<dbReference type="InterPro" id="IPR045122">
    <property type="entry name" value="Csc1-like"/>
</dbReference>
<accession>A0A9N8DDN1</accession>
<proteinExistence type="predicted"/>
<dbReference type="GO" id="GO:0008233">
    <property type="term" value="F:peptidase activity"/>
    <property type="evidence" value="ECO:0007669"/>
    <property type="project" value="UniProtKB-KW"/>
</dbReference>
<feature type="transmembrane region" description="Helical" evidence="2">
    <location>
        <begin position="733"/>
        <end position="751"/>
    </location>
</feature>
<feature type="transmembrane region" description="Helical" evidence="2">
    <location>
        <begin position="483"/>
        <end position="503"/>
    </location>
</feature>
<evidence type="ECO:0000256" key="1">
    <source>
        <dbReference type="SAM" id="MobiDB-lite"/>
    </source>
</evidence>
<gene>
    <name evidence="3" type="ORF">SEMRO_45_G027170.1</name>
</gene>
<organism evidence="3 4">
    <name type="scientific">Seminavis robusta</name>
    <dbReference type="NCBI Taxonomy" id="568900"/>
    <lineage>
        <taxon>Eukaryota</taxon>
        <taxon>Sar</taxon>
        <taxon>Stramenopiles</taxon>
        <taxon>Ochrophyta</taxon>
        <taxon>Bacillariophyta</taxon>
        <taxon>Bacillariophyceae</taxon>
        <taxon>Bacillariophycidae</taxon>
        <taxon>Naviculales</taxon>
        <taxon>Naviculaceae</taxon>
        <taxon>Seminavis</taxon>
    </lineage>
</organism>
<dbReference type="OrthoDB" id="197892at2759"/>
<dbReference type="EMBL" id="CAICTM010000045">
    <property type="protein sequence ID" value="CAB9498796.1"/>
    <property type="molecule type" value="Genomic_DNA"/>
</dbReference>
<feature type="transmembrane region" description="Helical" evidence="2">
    <location>
        <begin position="692"/>
        <end position="712"/>
    </location>
</feature>
<dbReference type="PANTHER" id="PTHR13018">
    <property type="entry name" value="PROBABLE MEMBRANE PROTEIN DUF221-RELATED"/>
    <property type="match status" value="1"/>
</dbReference>
<keyword evidence="2" id="KW-1133">Transmembrane helix</keyword>
<feature type="region of interest" description="Disordered" evidence="1">
    <location>
        <begin position="37"/>
        <end position="117"/>
    </location>
</feature>
<comment type="caution">
    <text evidence="3">The sequence shown here is derived from an EMBL/GenBank/DDBJ whole genome shotgun (WGS) entry which is preliminary data.</text>
</comment>
<evidence type="ECO:0000313" key="3">
    <source>
        <dbReference type="EMBL" id="CAB9498796.1"/>
    </source>
</evidence>
<feature type="transmembrane region" description="Helical" evidence="2">
    <location>
        <begin position="829"/>
        <end position="853"/>
    </location>
</feature>
<feature type="transmembrane region" description="Helical" evidence="2">
    <location>
        <begin position="1007"/>
        <end position="1028"/>
    </location>
</feature>
<keyword evidence="2" id="KW-0812">Transmembrane</keyword>
<sequence>MNKETGTIPRFRLSQGAYNLLTRLKEEEVAASRRLEIWNDEVVPFDEQPPPSSEKPAITQLDPPGVSADGRVVEDDRRQQHASKKSAASTDAATKSKRASQKHKQPSHAMNASSASRIHHASYEKILYAKPYNQSQHAQTQAEAKGSATDKSNSQLKVPSTFLYSDVGQGKTISSYRISTRETGSIPAARETRGIPRVIDFQMDKHLAPTATTQRDSQHEDDCTGAGCSLSDCPKRIKVNFLNDDTAYMTFGRRISLWLMHRSAWYNPRLGCSGTCPQQDMIKDGGRYRSADGYPRSHSFEERPSLEKAWAYFEHVTLTRHFHVPKDDSSPRKPLPVRILRRVFYKGDKQLDRAEPGEADRPTRLYHPFFTPNKQLGDFGLGVGLYFATIRGLTIMVLLAGLLHIPNFIYFGGATYSSYQHDVNWLQKGSAICTDTQWVLCPTCTRQDYPASNEGETWVYDPIHEVAFVKKNLCDGATLQQGFVNFSGFIFVCLCAVLLSLYLKAMEKTFHDDEQTSQDYSIVIENPPADARDPEEWKNFFKTAFDAHVTACTVVVNNDRLTVWPGFPENLARLAVLTAKVQGLAQQEYPVTKVFITFETESSQQEVLHCLTVSKSQAARNKLTAVAPNHVFRGNHLLYVNLPEEPDSIRWEYLNATKGNLLKQQLLTFLATVGALFFVASLVQVVHQTNAIFTAYTIAFMNVVFPAFAKLLTRFEAHPTHGSLQTSMYFKIALFRWVSTAVVITLITPFTDTLRNGSKGLIVQIQAQFFAEISTVAALQISDPIGQVRRHILAPRFARTQDEMNVHMQGTQVELSERYTSISKLLFLTFWYCSIFPGTFFICALCLQVINFMDRFSLTRTWKRQPRLGSRISRFNRAYFLPLSVVAMGIMSSYFWSGFPFDNLCEVDGAVTSNTTLHTVAFSKASGGGSLDYYSILDYYYGAENNSTQNEIDYYINITVQDGAQIYQHCNQDMLRTPGRQTYPFVPIFQQEGKEWMTEEQEIVTTYFGWIAFFLSVCWVLIIFFTWAHNLVFGYFIAEYEPHGDDQHINFSELEAINVYIPEIHSSVIAYPLLAANVDEIDPELFEWTDSEHPHAYYDLTKDAEALVNDCGNSISVRGVFSQVAHWPPNKEEDGSTLPSRKTVH</sequence>
<feature type="compositionally biased region" description="Basic residues" evidence="1">
    <location>
        <begin position="95"/>
        <end position="106"/>
    </location>
</feature>
<dbReference type="GO" id="GO:0005886">
    <property type="term" value="C:plasma membrane"/>
    <property type="evidence" value="ECO:0007669"/>
    <property type="project" value="TreeGrafter"/>
</dbReference>
<keyword evidence="3" id="KW-0378">Hydrolase</keyword>
<keyword evidence="3" id="KW-0645">Protease</keyword>
<keyword evidence="2" id="KW-0472">Membrane</keyword>
<dbReference type="PANTHER" id="PTHR13018:SF5">
    <property type="entry name" value="RE44586P"/>
    <property type="match status" value="1"/>
</dbReference>
<dbReference type="AlphaFoldDB" id="A0A9N8DDN1"/>
<evidence type="ECO:0000313" key="4">
    <source>
        <dbReference type="Proteomes" id="UP001153069"/>
    </source>
</evidence>
<keyword evidence="4" id="KW-1185">Reference proteome</keyword>